<dbReference type="OrthoDB" id="413582at2759"/>
<dbReference type="GO" id="GO:0044773">
    <property type="term" value="P:mitotic DNA damage checkpoint signaling"/>
    <property type="evidence" value="ECO:0007669"/>
    <property type="project" value="TreeGrafter"/>
</dbReference>
<dbReference type="InterPro" id="IPR011009">
    <property type="entry name" value="Kinase-like_dom_sf"/>
</dbReference>
<dbReference type="PANTHER" id="PTHR44167">
    <property type="entry name" value="OVARIAN-SPECIFIC SERINE/THREONINE-PROTEIN KINASE LOK-RELATED"/>
    <property type="match status" value="1"/>
</dbReference>
<gene>
    <name evidence="1" type="primary">SKDI06G0370</name>
    <name evidence="1" type="ORF">SKDI_06G0370</name>
</gene>
<dbReference type="SMART" id="SM00220">
    <property type="entry name" value="S_TKc"/>
    <property type="match status" value="1"/>
</dbReference>
<dbReference type="GO" id="GO:0004674">
    <property type="term" value="F:protein serine/threonine kinase activity"/>
    <property type="evidence" value="ECO:0007669"/>
    <property type="project" value="TreeGrafter"/>
</dbReference>
<proteinExistence type="predicted"/>
<dbReference type="EMBL" id="OX365901">
    <property type="protein sequence ID" value="CAI4060862.1"/>
    <property type="molecule type" value="Genomic_DNA"/>
</dbReference>
<dbReference type="Pfam" id="PF00069">
    <property type="entry name" value="Pkinase"/>
    <property type="match status" value="1"/>
</dbReference>
<evidence type="ECO:0000313" key="1">
    <source>
        <dbReference type="EMBL" id="CAI4060862.1"/>
    </source>
</evidence>
<evidence type="ECO:0000313" key="2">
    <source>
        <dbReference type="Proteomes" id="UP001162087"/>
    </source>
</evidence>
<dbReference type="Proteomes" id="UP001162087">
    <property type="component" value="Chromosome 6"/>
</dbReference>
<dbReference type="PROSITE" id="PS50011">
    <property type="entry name" value="PROTEIN_KINASE_DOM"/>
    <property type="match status" value="1"/>
</dbReference>
<sequence length="368" mass="41902">MLLDGIELTRCQLVSSTRTARIYRSNTYAIKCLAQDFDIPPHNAKFELSILHKVGTECRHILPLLESKIIGGDLLLLFPFEEMNLYEFMQSQYRKDRRKNNPYYDLLNPTTEAVANPPVDRYINRLDVNRYCLSFFRQLVGGIAFLHDNKIIHRDIKPQNIMLTTQAATPAPPQLYIIDFGISYDMESMSQTNLEPMDSKITDISTGIYKAPEVLFGVKCYDGGVDVWSLLIIISQWFQRETDRMGHVPAMIDDGSDDTNSDGSDFRLICSIFEKLGIPSIQQWEVVAQHGSVDAFVGMFGADGDGNYILDQVKDVQISTIKKIMPRLDEVADVKVKQKFIDCIMGIVSFSPSGRWDCHRILQELEKP</sequence>
<protein>
    <submittedName>
        <fullName evidence="1">Uncharacterized protein</fullName>
    </submittedName>
</protein>
<dbReference type="GO" id="GO:0005737">
    <property type="term" value="C:cytoplasm"/>
    <property type="evidence" value="ECO:0007669"/>
    <property type="project" value="TreeGrafter"/>
</dbReference>
<dbReference type="PROSITE" id="PS00108">
    <property type="entry name" value="PROTEIN_KINASE_ST"/>
    <property type="match status" value="1"/>
</dbReference>
<dbReference type="GO" id="GO:0005634">
    <property type="term" value="C:nucleus"/>
    <property type="evidence" value="ECO:0007669"/>
    <property type="project" value="TreeGrafter"/>
</dbReference>
<accession>A0AA35JI20</accession>
<dbReference type="CDD" id="cd00180">
    <property type="entry name" value="PKc"/>
    <property type="match status" value="1"/>
</dbReference>
<dbReference type="InterPro" id="IPR008271">
    <property type="entry name" value="Ser/Thr_kinase_AS"/>
</dbReference>
<dbReference type="GO" id="GO:0005524">
    <property type="term" value="F:ATP binding"/>
    <property type="evidence" value="ECO:0007669"/>
    <property type="project" value="InterPro"/>
</dbReference>
<keyword evidence="2" id="KW-1185">Reference proteome</keyword>
<dbReference type="PANTHER" id="PTHR44167:SF24">
    <property type="entry name" value="SERINE_THREONINE-PROTEIN KINASE CHK2"/>
    <property type="match status" value="1"/>
</dbReference>
<dbReference type="InterPro" id="IPR000719">
    <property type="entry name" value="Prot_kinase_dom"/>
</dbReference>
<reference evidence="1" key="1">
    <citation type="submission" date="2022-10" db="EMBL/GenBank/DDBJ databases">
        <authorList>
            <person name="Byrne P K."/>
        </authorList>
    </citation>
    <scope>NUCLEOTIDE SEQUENCE</scope>
    <source>
        <strain evidence="1">IFO1802</strain>
    </source>
</reference>
<dbReference type="Gene3D" id="1.10.510.10">
    <property type="entry name" value="Transferase(Phosphotransferase) domain 1"/>
    <property type="match status" value="1"/>
</dbReference>
<organism evidence="1 2">
    <name type="scientific">Saccharomyces kudriavzevii (strain ATCC MYA-4449 / AS 2.2408 / CBS 8840 / NBRC 1802 / NCYC 2889)</name>
    <name type="common">Yeast</name>
    <dbReference type="NCBI Taxonomy" id="226230"/>
    <lineage>
        <taxon>Eukaryota</taxon>
        <taxon>Fungi</taxon>
        <taxon>Dikarya</taxon>
        <taxon>Ascomycota</taxon>
        <taxon>Saccharomycotina</taxon>
        <taxon>Saccharomycetes</taxon>
        <taxon>Saccharomycetales</taxon>
        <taxon>Saccharomycetaceae</taxon>
        <taxon>Saccharomyces</taxon>
    </lineage>
</organism>
<dbReference type="SUPFAM" id="SSF56112">
    <property type="entry name" value="Protein kinase-like (PK-like)"/>
    <property type="match status" value="1"/>
</dbReference>
<name>A0AA35JI20_SACK1</name>